<organism evidence="1 2">
    <name type="scientific">Nocardioides bizhenqiangii</name>
    <dbReference type="NCBI Taxonomy" id="3095076"/>
    <lineage>
        <taxon>Bacteria</taxon>
        <taxon>Bacillati</taxon>
        <taxon>Actinomycetota</taxon>
        <taxon>Actinomycetes</taxon>
        <taxon>Propionibacteriales</taxon>
        <taxon>Nocardioidaceae</taxon>
        <taxon>Nocardioides</taxon>
    </lineage>
</organism>
<evidence type="ECO:0000313" key="1">
    <source>
        <dbReference type="EMBL" id="WQQ26048.1"/>
    </source>
</evidence>
<gene>
    <name evidence="1" type="ORF">SHK19_19040</name>
</gene>
<dbReference type="RefSeq" id="WP_322937163.1">
    <property type="nucleotide sequence ID" value="NZ_CP141059.1"/>
</dbReference>
<keyword evidence="2" id="KW-1185">Reference proteome</keyword>
<protein>
    <submittedName>
        <fullName evidence="1">Uncharacterized protein</fullName>
    </submittedName>
</protein>
<dbReference type="EMBL" id="CP141059">
    <property type="protein sequence ID" value="WQQ26048.1"/>
    <property type="molecule type" value="Genomic_DNA"/>
</dbReference>
<sequence>MSLRLAGVTPSPLLDQPAFAADGSSARLRTYSGDITIAQDSGVIIYRSGQVDVAPMSFVPPDAEAIATGAEPALTAEVTIGQILTTGSVEHFSGAGAAGVTVALQPDQNDTAWCWPHLAFQALGTRPMVLRYRLTVLTVLPGTSDEVP</sequence>
<evidence type="ECO:0000313" key="2">
    <source>
        <dbReference type="Proteomes" id="UP001327225"/>
    </source>
</evidence>
<proteinExistence type="predicted"/>
<reference evidence="2" key="1">
    <citation type="submission" date="2023-12" db="EMBL/GenBank/DDBJ databases">
        <title>Novel species in genus Nocardioides.</title>
        <authorList>
            <person name="Zhou H."/>
        </authorList>
    </citation>
    <scope>NUCLEOTIDE SEQUENCE [LARGE SCALE GENOMIC DNA]</scope>
    <source>
        <strain evidence="2">HM61</strain>
    </source>
</reference>
<name>A0ABZ0ZRE6_9ACTN</name>
<dbReference type="Proteomes" id="UP001327225">
    <property type="component" value="Chromosome"/>
</dbReference>
<accession>A0ABZ0ZRE6</accession>